<comment type="subunit">
    <text evidence="10 12">Homodimer. Heterotetramer of two MnmE and two MnmG subunits.</text>
</comment>
<comment type="similarity">
    <text evidence="3 12">Belongs to the MnmG family.</text>
</comment>
<dbReference type="PROSITE" id="PS01280">
    <property type="entry name" value="GIDA_1"/>
    <property type="match status" value="1"/>
</dbReference>
<feature type="domain" description="tRNA uridine 5-carboxymethylaminomethyl modification enzyme C-terminal subdomain" evidence="13">
    <location>
        <begin position="553"/>
        <end position="624"/>
    </location>
</feature>
<evidence type="ECO:0000256" key="8">
    <source>
        <dbReference type="ARBA" id="ARBA00022827"/>
    </source>
</evidence>
<proteinExistence type="inferred from homology"/>
<dbReference type="Pfam" id="PF01134">
    <property type="entry name" value="GIDA"/>
    <property type="match status" value="1"/>
</dbReference>
<dbReference type="InterPro" id="IPR020595">
    <property type="entry name" value="MnmG-rel_CS"/>
</dbReference>
<accession>A0AAD0UFZ5</accession>
<organism evidence="14 15">
    <name type="scientific">Herbaspirillum rubrisubalbicans</name>
    <dbReference type="NCBI Taxonomy" id="80842"/>
    <lineage>
        <taxon>Bacteria</taxon>
        <taxon>Pseudomonadati</taxon>
        <taxon>Pseudomonadota</taxon>
        <taxon>Betaproteobacteria</taxon>
        <taxon>Burkholderiales</taxon>
        <taxon>Oxalobacteraceae</taxon>
        <taxon>Herbaspirillum</taxon>
    </lineage>
</organism>
<dbReference type="SMART" id="SM01228">
    <property type="entry name" value="GIDA_assoc_3"/>
    <property type="match status" value="1"/>
</dbReference>
<dbReference type="HAMAP" id="MF_00129">
    <property type="entry name" value="MnmG_GidA"/>
    <property type="match status" value="1"/>
</dbReference>
<evidence type="ECO:0000256" key="4">
    <source>
        <dbReference type="ARBA" id="ARBA00020461"/>
    </source>
</evidence>
<dbReference type="FunFam" id="1.10.150.570:FF:000001">
    <property type="entry name" value="tRNA uridine 5-carboxymethylaminomethyl modification enzyme MnmG"/>
    <property type="match status" value="1"/>
</dbReference>
<dbReference type="PANTHER" id="PTHR11806">
    <property type="entry name" value="GLUCOSE INHIBITED DIVISION PROTEIN A"/>
    <property type="match status" value="1"/>
</dbReference>
<evidence type="ECO:0000256" key="5">
    <source>
        <dbReference type="ARBA" id="ARBA00022490"/>
    </source>
</evidence>
<comment type="cofactor">
    <cofactor evidence="1 12">
        <name>FAD</name>
        <dbReference type="ChEBI" id="CHEBI:57692"/>
    </cofactor>
</comment>
<evidence type="ECO:0000256" key="1">
    <source>
        <dbReference type="ARBA" id="ARBA00001974"/>
    </source>
</evidence>
<dbReference type="PROSITE" id="PS01281">
    <property type="entry name" value="GIDA_2"/>
    <property type="match status" value="1"/>
</dbReference>
<keyword evidence="7 12" id="KW-0819">tRNA processing</keyword>
<dbReference type="NCBIfam" id="TIGR00136">
    <property type="entry name" value="mnmG_gidA"/>
    <property type="match status" value="1"/>
</dbReference>
<dbReference type="InterPro" id="IPR004416">
    <property type="entry name" value="MnmG"/>
</dbReference>
<dbReference type="Pfam" id="PF13932">
    <property type="entry name" value="SAM_GIDA_C"/>
    <property type="match status" value="1"/>
</dbReference>
<dbReference type="InterPro" id="IPR044920">
    <property type="entry name" value="MnmG_C_subdom_sf"/>
</dbReference>
<dbReference type="AlphaFoldDB" id="A0AAD0UFZ5"/>
<dbReference type="InterPro" id="IPR002218">
    <property type="entry name" value="MnmG-rel"/>
</dbReference>
<feature type="binding site" evidence="12">
    <location>
        <begin position="274"/>
        <end position="288"/>
    </location>
    <ligand>
        <name>NAD(+)</name>
        <dbReference type="ChEBI" id="CHEBI:57540"/>
    </ligand>
</feature>
<evidence type="ECO:0000256" key="10">
    <source>
        <dbReference type="ARBA" id="ARBA00025948"/>
    </source>
</evidence>
<evidence type="ECO:0000256" key="3">
    <source>
        <dbReference type="ARBA" id="ARBA00007653"/>
    </source>
</evidence>
<evidence type="ECO:0000256" key="9">
    <source>
        <dbReference type="ARBA" id="ARBA00023027"/>
    </source>
</evidence>
<dbReference type="Proteomes" id="UP000269199">
    <property type="component" value="Chromosome"/>
</dbReference>
<evidence type="ECO:0000313" key="15">
    <source>
        <dbReference type="Proteomes" id="UP000269199"/>
    </source>
</evidence>
<dbReference type="InterPro" id="IPR026904">
    <property type="entry name" value="MnmG_C"/>
</dbReference>
<dbReference type="PANTHER" id="PTHR11806:SF0">
    <property type="entry name" value="PROTEIN MTO1 HOMOLOG, MITOCHONDRIAL"/>
    <property type="match status" value="1"/>
</dbReference>
<gene>
    <name evidence="12" type="primary">mnmG</name>
    <name evidence="12" type="synonym">gidA</name>
    <name evidence="14" type="ORF">RC54_24865</name>
</gene>
<evidence type="ECO:0000256" key="2">
    <source>
        <dbReference type="ARBA" id="ARBA00003717"/>
    </source>
</evidence>
<dbReference type="Gene3D" id="3.50.50.60">
    <property type="entry name" value="FAD/NAD(P)-binding domain"/>
    <property type="match status" value="2"/>
</dbReference>
<dbReference type="FunFam" id="3.50.50.60:FF:000002">
    <property type="entry name" value="tRNA uridine 5-carboxymethylaminomethyl modification enzyme MnmG"/>
    <property type="match status" value="1"/>
</dbReference>
<dbReference type="FunFam" id="1.10.10.1800:FF:000001">
    <property type="entry name" value="tRNA uridine 5-carboxymethylaminomethyl modification enzyme MnmG"/>
    <property type="match status" value="1"/>
</dbReference>
<evidence type="ECO:0000256" key="7">
    <source>
        <dbReference type="ARBA" id="ARBA00022694"/>
    </source>
</evidence>
<dbReference type="InterPro" id="IPR036188">
    <property type="entry name" value="FAD/NAD-bd_sf"/>
</dbReference>
<reference evidence="14 15" key="1">
    <citation type="submission" date="2017-11" db="EMBL/GenBank/DDBJ databases">
        <title>Complete genome sequence of Herbaspirillum rubrisubalbicans DSM 11543.</title>
        <authorList>
            <person name="Chen M."/>
            <person name="An Q."/>
        </authorList>
    </citation>
    <scope>NUCLEOTIDE SEQUENCE [LARGE SCALE GENOMIC DNA]</scope>
    <source>
        <strain evidence="14 15">DSM 11543</strain>
    </source>
</reference>
<keyword evidence="5 12" id="KW-0963">Cytoplasm</keyword>
<comment type="caution">
    <text evidence="12">Lacks conserved residue(s) required for the propagation of feature annotation.</text>
</comment>
<keyword evidence="9 12" id="KW-0520">NAD</keyword>
<evidence type="ECO:0000256" key="11">
    <source>
        <dbReference type="ARBA" id="ARBA00031800"/>
    </source>
</evidence>
<keyword evidence="6 12" id="KW-0285">Flavoprotein</keyword>
<dbReference type="GO" id="GO:0050660">
    <property type="term" value="F:flavin adenine dinucleotide binding"/>
    <property type="evidence" value="ECO:0007669"/>
    <property type="project" value="UniProtKB-UniRule"/>
</dbReference>
<dbReference type="GO" id="GO:0002098">
    <property type="term" value="P:tRNA wobble uridine modification"/>
    <property type="evidence" value="ECO:0007669"/>
    <property type="project" value="InterPro"/>
</dbReference>
<protein>
    <recommendedName>
        <fullName evidence="4 12">tRNA uridine 5-carboxymethylaminomethyl modification enzyme MnmG</fullName>
    </recommendedName>
    <alternativeName>
        <fullName evidence="11 12">Glucose-inhibited division protein A</fullName>
    </alternativeName>
</protein>
<dbReference type="EMBL" id="CP024996">
    <property type="protein sequence ID" value="AYR26860.1"/>
    <property type="molecule type" value="Genomic_DNA"/>
</dbReference>
<sequence length="642" mass="70359">MLFPTQFDVIVVGGGHAGTEAALAAARMGQKTLLLTHNIETLGQMSCNPSIGGIGKGHLVKEVDAMGGAMAIATDEAGIQFRILNSSKGPAVRATRAQADRILYKAAIRSRLENQPNLWLFQQAVDDLMLEGDRVVGAITQAGIRFAGRAVVLTAGTFLDGKIHVGLNNYSGGRAGDPPAVSLSARLKELKLPQGRLKTGTPPRIDGRTINLAILEEQPGDLDPVPVFSVMGNAAMHPRQMPCWITHTNSRTHDIIRGGLDRSPMYTGVIEGVGPRYCPSIEDKIHRFASKDSHQIYLEPEGLTTHEFYPNGISTSLPFDVQLELVRSMKGMENAHILRPGYAIEYDYYDPRGLKSSLETRQVQGLFFAGQINGTTGYEEAAAQGMLAGINAALQTQGREAWTPRRDEAYLGVLVDDLVTQGVQEPYRMFTSRAEYRLSLREDNADLRLTEIGRELGCVGDAQWEAFDRKREAVSREMERLKFTWVNPRILAAPEAERVLGKAIEREYNLLDLLRRPNVSYDSLMGLTGTEGQSLAGPGIEDGPVREQVEIQVKYAGYIARQANEISRQDHNENLKLPADLDYMEVKALSIEVRQKLNKHRPETLGQASRISGVTPAALSLLLVHLKKGGLKQPVSAGNQAA</sequence>
<dbReference type="GO" id="GO:0005829">
    <property type="term" value="C:cytosol"/>
    <property type="evidence" value="ECO:0007669"/>
    <property type="project" value="TreeGrafter"/>
</dbReference>
<evidence type="ECO:0000256" key="12">
    <source>
        <dbReference type="HAMAP-Rule" id="MF_00129"/>
    </source>
</evidence>
<evidence type="ECO:0000313" key="14">
    <source>
        <dbReference type="EMBL" id="AYR26860.1"/>
    </source>
</evidence>
<comment type="function">
    <text evidence="2 12">NAD-binding protein involved in the addition of a carboxymethylaminomethyl (cmnm) group at the wobble position (U34) of certain tRNAs, forming tRNA-cmnm(5)s(2)U34.</text>
</comment>
<evidence type="ECO:0000259" key="13">
    <source>
        <dbReference type="SMART" id="SM01228"/>
    </source>
</evidence>
<dbReference type="RefSeq" id="WP_061790012.1">
    <property type="nucleotide sequence ID" value="NZ_CP024996.1"/>
</dbReference>
<dbReference type="SUPFAM" id="SSF51905">
    <property type="entry name" value="FAD/NAD(P)-binding domain"/>
    <property type="match status" value="1"/>
</dbReference>
<dbReference type="FunFam" id="3.50.50.60:FF:000010">
    <property type="entry name" value="tRNA uridine 5-carboxymethylaminomethyl modification enzyme MnmG"/>
    <property type="match status" value="1"/>
</dbReference>
<evidence type="ECO:0000256" key="6">
    <source>
        <dbReference type="ARBA" id="ARBA00022630"/>
    </source>
</evidence>
<dbReference type="InterPro" id="IPR047001">
    <property type="entry name" value="MnmG_C_subdom"/>
</dbReference>
<dbReference type="InterPro" id="IPR040131">
    <property type="entry name" value="MnmG_N"/>
</dbReference>
<feature type="binding site" evidence="12">
    <location>
        <begin position="13"/>
        <end position="18"/>
    </location>
    <ligand>
        <name>FAD</name>
        <dbReference type="ChEBI" id="CHEBI:57692"/>
    </ligand>
</feature>
<comment type="subcellular location">
    <subcellularLocation>
        <location evidence="12">Cytoplasm</location>
    </subcellularLocation>
</comment>
<dbReference type="InterPro" id="IPR049312">
    <property type="entry name" value="GIDA_C_N"/>
</dbReference>
<dbReference type="Gene3D" id="1.10.10.1800">
    <property type="entry name" value="tRNA uridine 5-carboxymethylaminomethyl modification enzyme MnmG/GidA"/>
    <property type="match status" value="1"/>
</dbReference>
<dbReference type="Pfam" id="PF21680">
    <property type="entry name" value="GIDA_C_1st"/>
    <property type="match status" value="1"/>
</dbReference>
<dbReference type="GO" id="GO:0030488">
    <property type="term" value="P:tRNA methylation"/>
    <property type="evidence" value="ECO:0007669"/>
    <property type="project" value="TreeGrafter"/>
</dbReference>
<name>A0AAD0UFZ5_9BURK</name>
<dbReference type="Gene3D" id="1.10.150.570">
    <property type="entry name" value="GidA associated domain, C-terminal subdomain"/>
    <property type="match status" value="1"/>
</dbReference>
<keyword evidence="8 12" id="KW-0274">FAD</keyword>